<name>A0ABS7CK84_9BACL</name>
<dbReference type="PANTHER" id="PTHR34677">
    <property type="match status" value="1"/>
</dbReference>
<evidence type="ECO:0000313" key="3">
    <source>
        <dbReference type="Proteomes" id="UP001519887"/>
    </source>
</evidence>
<accession>A0ABS7CK84</accession>
<feature type="non-terminal residue" evidence="2">
    <location>
        <position position="203"/>
    </location>
</feature>
<comment type="caution">
    <text evidence="2">The sequence shown here is derived from an EMBL/GenBank/DDBJ whole genome shotgun (WGS) entry which is preliminary data.</text>
</comment>
<gene>
    <name evidence="2" type="ORF">K0U00_45580</name>
</gene>
<dbReference type="PANTHER" id="PTHR34677:SF3">
    <property type="entry name" value="BACTERIAL IG-LIKE DOMAIN-CONTAINING PROTEIN"/>
    <property type="match status" value="1"/>
</dbReference>
<dbReference type="Proteomes" id="UP001519887">
    <property type="component" value="Unassembled WGS sequence"/>
</dbReference>
<dbReference type="InterPro" id="IPR044048">
    <property type="entry name" value="Big_12"/>
</dbReference>
<sequence>GTIEGSADTYTFLVSPIADGPVTVKLAGGAALDAAGNGNTAAADLVRTYDHTAPTVTLTTPAASIINEPFTVTAKFSEAVSGFGDGDVTVTNGTAGTIEGSEDLYMFEVTPIADGPVTVVVYGGVAEDIAGNENTAGAVLSLTYDRTAATVAFSPNGNPDPATTAETTVSVTDAASSHLTSLKYMWTQSAAAPDENAEDWTSF</sequence>
<evidence type="ECO:0000313" key="2">
    <source>
        <dbReference type="EMBL" id="MBW7461351.1"/>
    </source>
</evidence>
<feature type="non-terminal residue" evidence="2">
    <location>
        <position position="1"/>
    </location>
</feature>
<organism evidence="2 3">
    <name type="scientific">Paenibacillus sepulcri</name>
    <dbReference type="NCBI Taxonomy" id="359917"/>
    <lineage>
        <taxon>Bacteria</taxon>
        <taxon>Bacillati</taxon>
        <taxon>Bacillota</taxon>
        <taxon>Bacilli</taxon>
        <taxon>Bacillales</taxon>
        <taxon>Paenibacillaceae</taxon>
        <taxon>Paenibacillus</taxon>
    </lineage>
</organism>
<protein>
    <recommendedName>
        <fullName evidence="1">Bacterial Ig-like domain-containing protein</fullName>
    </recommendedName>
</protein>
<feature type="domain" description="Bacterial Ig-like" evidence="1">
    <location>
        <begin position="50"/>
        <end position="137"/>
    </location>
</feature>
<proteinExistence type="predicted"/>
<reference evidence="2 3" key="1">
    <citation type="submission" date="2021-07" db="EMBL/GenBank/DDBJ databases">
        <title>Paenibacillus radiodurans sp. nov., isolated from the southeastern edge of Tengger Desert.</title>
        <authorList>
            <person name="Zhang G."/>
        </authorList>
    </citation>
    <scope>NUCLEOTIDE SEQUENCE [LARGE SCALE GENOMIC DNA]</scope>
    <source>
        <strain evidence="2 3">CCM 7311</strain>
    </source>
</reference>
<evidence type="ECO:0000259" key="1">
    <source>
        <dbReference type="Pfam" id="PF19078"/>
    </source>
</evidence>
<dbReference type="EMBL" id="JAHZIK010002880">
    <property type="protein sequence ID" value="MBW7461351.1"/>
    <property type="molecule type" value="Genomic_DNA"/>
</dbReference>
<keyword evidence="3" id="KW-1185">Reference proteome</keyword>
<dbReference type="Pfam" id="PF19078">
    <property type="entry name" value="Big_12"/>
    <property type="match status" value="1"/>
</dbReference>